<sequence>MKFKVLFLAFVGVVVLASLLLVLLPFWMLGWEYAVSFWSSYWYLLAGFLLLLVLLVVFYTRNRLFFSYLEEEQWDALYELLSNRIFKLRRVSRGDVQLYLTLAAMRGDWEAIRRLDVFLEEVNPAVHRTFLLELGLPLILSNEGEAIRDHYANAVGRLKGADREWSQWFHGYGLILCNEYEEAERVFLSLLDGGRNPAVRLLSFHALSEFFPKDEERRTLLEEKREAFLRAVPRSALRRYLDGHREELVVLIMNKLIADAVERVYV</sequence>
<reference key="1">
    <citation type="submission" date="2009-08" db="EMBL/GenBank/DDBJ databases">
        <title>The genome sequence of Spirochaeta thermophila DSM6192.</title>
        <authorList>
            <person name="Angelov A."/>
            <person name="Mientus M."/>
            <person name="Wittenberg S."/>
            <person name="Lehmann R."/>
            <person name="Liesegang H."/>
            <person name="Daniel R."/>
            <person name="Liebl W."/>
        </authorList>
    </citation>
    <scope>NUCLEOTIDE SEQUENCE</scope>
    <source>
        <strain>DSM 6192</strain>
    </source>
</reference>
<dbReference type="AlphaFoldDB" id="E0RT85"/>
<keyword evidence="1" id="KW-0812">Transmembrane</keyword>
<dbReference type="eggNOG" id="ENOG5033YSU">
    <property type="taxonomic scope" value="Bacteria"/>
</dbReference>
<dbReference type="Proteomes" id="UP000001296">
    <property type="component" value="Chromosome"/>
</dbReference>
<dbReference type="RefSeq" id="WP_013314221.1">
    <property type="nucleotide sequence ID" value="NC_014484.1"/>
</dbReference>
<feature type="transmembrane region" description="Helical" evidence="1">
    <location>
        <begin position="7"/>
        <end position="29"/>
    </location>
</feature>
<feature type="transmembrane region" description="Helical" evidence="1">
    <location>
        <begin position="41"/>
        <end position="59"/>
    </location>
</feature>
<gene>
    <name evidence="2" type="ordered locus">STHERM_c14410</name>
</gene>
<dbReference type="HOGENOM" id="CLU_086052_0_0_12"/>
<evidence type="ECO:0000313" key="3">
    <source>
        <dbReference type="Proteomes" id="UP000001296"/>
    </source>
</evidence>
<keyword evidence="1" id="KW-0472">Membrane</keyword>
<evidence type="ECO:0000256" key="1">
    <source>
        <dbReference type="SAM" id="Phobius"/>
    </source>
</evidence>
<organism evidence="2 3">
    <name type="scientific">Winmispira thermophila (strain ATCC 49972 / DSM 6192 / RI 19.B1)</name>
    <name type="common">Spirochaeta thermophila</name>
    <dbReference type="NCBI Taxonomy" id="665571"/>
    <lineage>
        <taxon>Bacteria</taxon>
        <taxon>Pseudomonadati</taxon>
        <taxon>Spirochaetota</taxon>
        <taxon>Spirochaetia</taxon>
        <taxon>Winmispirales</taxon>
        <taxon>Winmispiraceae</taxon>
        <taxon>Winmispira</taxon>
    </lineage>
</organism>
<evidence type="ECO:0000313" key="2">
    <source>
        <dbReference type="EMBL" id="ADN02381.1"/>
    </source>
</evidence>
<dbReference type="EMBL" id="CP001698">
    <property type="protein sequence ID" value="ADN02381.1"/>
    <property type="molecule type" value="Genomic_DNA"/>
</dbReference>
<proteinExistence type="predicted"/>
<keyword evidence="1" id="KW-1133">Transmembrane helix</keyword>
<protein>
    <submittedName>
        <fullName evidence="2">Uncharacterized protein</fullName>
    </submittedName>
</protein>
<dbReference type="KEGG" id="sta:STHERM_c14410"/>
<reference evidence="2 3" key="2">
    <citation type="journal article" date="2010" name="J. Bacteriol.">
        <title>Genome sequence of the polysaccharide-degrading, thermophilic anaerobe Spirochaeta thermophila DSM 6192.</title>
        <authorList>
            <person name="Angelov A."/>
            <person name="Liebl S."/>
            <person name="Ballschmiter M."/>
            <person name="Bomeke M."/>
            <person name="Lehmann R."/>
            <person name="Liesegang H."/>
            <person name="Daniel R."/>
            <person name="Liebl W."/>
        </authorList>
    </citation>
    <scope>NUCLEOTIDE SEQUENCE [LARGE SCALE GENOMIC DNA]</scope>
    <source>
        <strain evidence="3">ATCC 49972 / DSM 6192 / RI 19.B1</strain>
    </source>
</reference>
<name>E0RT85_WINT6</name>
<dbReference type="PaxDb" id="665571-STHERM_c14410"/>
<accession>E0RT85</accession>